<name>A0A0A9EX90_ARUDO</name>
<organism evidence="1">
    <name type="scientific">Arundo donax</name>
    <name type="common">Giant reed</name>
    <name type="synonym">Donax arundinaceus</name>
    <dbReference type="NCBI Taxonomy" id="35708"/>
    <lineage>
        <taxon>Eukaryota</taxon>
        <taxon>Viridiplantae</taxon>
        <taxon>Streptophyta</taxon>
        <taxon>Embryophyta</taxon>
        <taxon>Tracheophyta</taxon>
        <taxon>Spermatophyta</taxon>
        <taxon>Magnoliopsida</taxon>
        <taxon>Liliopsida</taxon>
        <taxon>Poales</taxon>
        <taxon>Poaceae</taxon>
        <taxon>PACMAD clade</taxon>
        <taxon>Arundinoideae</taxon>
        <taxon>Arundineae</taxon>
        <taxon>Arundo</taxon>
    </lineage>
</organism>
<reference evidence="1" key="1">
    <citation type="submission" date="2014-09" db="EMBL/GenBank/DDBJ databases">
        <authorList>
            <person name="Magalhaes I.L.F."/>
            <person name="Oliveira U."/>
            <person name="Santos F.R."/>
            <person name="Vidigal T.H.D.A."/>
            <person name="Brescovit A.D."/>
            <person name="Santos A.J."/>
        </authorList>
    </citation>
    <scope>NUCLEOTIDE SEQUENCE</scope>
    <source>
        <tissue evidence="1">Shoot tissue taken approximately 20 cm above the soil surface</tissue>
    </source>
</reference>
<reference evidence="1" key="2">
    <citation type="journal article" date="2015" name="Data Brief">
        <title>Shoot transcriptome of the giant reed, Arundo donax.</title>
        <authorList>
            <person name="Barrero R.A."/>
            <person name="Guerrero F.D."/>
            <person name="Moolhuijzen P."/>
            <person name="Goolsby J.A."/>
            <person name="Tidwell J."/>
            <person name="Bellgard S.E."/>
            <person name="Bellgard M.I."/>
        </authorList>
    </citation>
    <scope>NUCLEOTIDE SEQUENCE</scope>
    <source>
        <tissue evidence="1">Shoot tissue taken approximately 20 cm above the soil surface</tissue>
    </source>
</reference>
<sequence length="22" mass="2512">MSSNSSCNPSFFLFAKHFIFLS</sequence>
<dbReference type="AlphaFoldDB" id="A0A0A9EX90"/>
<protein>
    <submittedName>
        <fullName evidence="1">Uncharacterized protein</fullName>
    </submittedName>
</protein>
<dbReference type="EMBL" id="GBRH01197273">
    <property type="protein sequence ID" value="JAE00623.1"/>
    <property type="molecule type" value="Transcribed_RNA"/>
</dbReference>
<accession>A0A0A9EX90</accession>
<evidence type="ECO:0000313" key="1">
    <source>
        <dbReference type="EMBL" id="JAE00623.1"/>
    </source>
</evidence>
<proteinExistence type="predicted"/>